<dbReference type="InterPro" id="IPR003838">
    <property type="entry name" value="ABC3_permease_C"/>
</dbReference>
<feature type="transmembrane region" description="Helical" evidence="7">
    <location>
        <begin position="817"/>
        <end position="839"/>
    </location>
</feature>
<comment type="subcellular location">
    <subcellularLocation>
        <location evidence="1">Cell membrane</location>
        <topology evidence="1">Multi-pass membrane protein</topology>
    </subcellularLocation>
</comment>
<evidence type="ECO:0000256" key="1">
    <source>
        <dbReference type="ARBA" id="ARBA00004651"/>
    </source>
</evidence>
<dbReference type="GO" id="GO:0022857">
    <property type="term" value="F:transmembrane transporter activity"/>
    <property type="evidence" value="ECO:0007669"/>
    <property type="project" value="TreeGrafter"/>
</dbReference>
<feature type="transmembrane region" description="Helical" evidence="7">
    <location>
        <begin position="773"/>
        <end position="797"/>
    </location>
</feature>
<gene>
    <name evidence="10" type="ORF">K8V82_10990</name>
</gene>
<comment type="caution">
    <text evidence="10">The sequence shown here is derived from an EMBL/GenBank/DDBJ whole genome shotgun (WGS) entry which is preliminary data.</text>
</comment>
<evidence type="ECO:0000256" key="7">
    <source>
        <dbReference type="SAM" id="Phobius"/>
    </source>
</evidence>
<feature type="transmembrane region" description="Helical" evidence="7">
    <location>
        <begin position="322"/>
        <end position="346"/>
    </location>
</feature>
<evidence type="ECO:0000256" key="6">
    <source>
        <dbReference type="ARBA" id="ARBA00038076"/>
    </source>
</evidence>
<evidence type="ECO:0000259" key="9">
    <source>
        <dbReference type="Pfam" id="PF12704"/>
    </source>
</evidence>
<feature type="domain" description="ABC3 transporter permease C-terminal" evidence="8">
    <location>
        <begin position="729"/>
        <end position="842"/>
    </location>
</feature>
<feature type="transmembrane region" description="Helical" evidence="7">
    <location>
        <begin position="21"/>
        <end position="44"/>
    </location>
</feature>
<evidence type="ECO:0000256" key="5">
    <source>
        <dbReference type="ARBA" id="ARBA00023136"/>
    </source>
</evidence>
<dbReference type="PANTHER" id="PTHR30572:SF4">
    <property type="entry name" value="ABC TRANSPORTER PERMEASE YTRF"/>
    <property type="match status" value="1"/>
</dbReference>
<feature type="transmembrane region" description="Helical" evidence="7">
    <location>
        <begin position="266"/>
        <end position="287"/>
    </location>
</feature>
<evidence type="ECO:0000256" key="2">
    <source>
        <dbReference type="ARBA" id="ARBA00022475"/>
    </source>
</evidence>
<keyword evidence="4 7" id="KW-1133">Transmembrane helix</keyword>
<dbReference type="PANTHER" id="PTHR30572">
    <property type="entry name" value="MEMBRANE COMPONENT OF TRANSPORTER-RELATED"/>
    <property type="match status" value="1"/>
</dbReference>
<dbReference type="AlphaFoldDB" id="A0A921I2U6"/>
<dbReference type="Pfam" id="PF12704">
    <property type="entry name" value="MacB_PCD"/>
    <property type="match status" value="1"/>
</dbReference>
<dbReference type="EMBL" id="DYVY01000183">
    <property type="protein sequence ID" value="HJF95293.1"/>
    <property type="molecule type" value="Genomic_DNA"/>
</dbReference>
<reference evidence="10" key="1">
    <citation type="journal article" date="2021" name="PeerJ">
        <title>Extensive microbial diversity within the chicken gut microbiome revealed by metagenomics and culture.</title>
        <authorList>
            <person name="Gilroy R."/>
            <person name="Ravi A."/>
            <person name="Getino M."/>
            <person name="Pursley I."/>
            <person name="Horton D.L."/>
            <person name="Alikhan N.F."/>
            <person name="Baker D."/>
            <person name="Gharbi K."/>
            <person name="Hall N."/>
            <person name="Watson M."/>
            <person name="Adriaenssens E.M."/>
            <person name="Foster-Nyarko E."/>
            <person name="Jarju S."/>
            <person name="Secka A."/>
            <person name="Antonio M."/>
            <person name="Oren A."/>
            <person name="Chaudhuri R.R."/>
            <person name="La Ragione R."/>
            <person name="Hildebrand F."/>
            <person name="Pallen M.J."/>
        </authorList>
    </citation>
    <scope>NUCLEOTIDE SEQUENCE</scope>
    <source>
        <strain evidence="10">ChiSjej5B23-16112</strain>
    </source>
</reference>
<reference evidence="10" key="2">
    <citation type="submission" date="2021-09" db="EMBL/GenBank/DDBJ databases">
        <authorList>
            <person name="Gilroy R."/>
        </authorList>
    </citation>
    <scope>NUCLEOTIDE SEQUENCE</scope>
    <source>
        <strain evidence="10">ChiSjej5B23-16112</strain>
    </source>
</reference>
<evidence type="ECO:0000256" key="3">
    <source>
        <dbReference type="ARBA" id="ARBA00022692"/>
    </source>
</evidence>
<feature type="domain" description="ABC3 transporter permease C-terminal" evidence="8">
    <location>
        <begin position="272"/>
        <end position="389"/>
    </location>
</feature>
<keyword evidence="3 7" id="KW-0812">Transmembrane</keyword>
<comment type="similarity">
    <text evidence="6">Belongs to the ABC-4 integral membrane protein family.</text>
</comment>
<evidence type="ECO:0000256" key="4">
    <source>
        <dbReference type="ARBA" id="ARBA00022989"/>
    </source>
</evidence>
<evidence type="ECO:0000313" key="11">
    <source>
        <dbReference type="Proteomes" id="UP000769156"/>
    </source>
</evidence>
<feature type="transmembrane region" description="Helical" evidence="7">
    <location>
        <begin position="729"/>
        <end position="752"/>
    </location>
</feature>
<dbReference type="Pfam" id="PF02687">
    <property type="entry name" value="FtsX"/>
    <property type="match status" value="2"/>
</dbReference>
<keyword evidence="5 7" id="KW-0472">Membrane</keyword>
<dbReference type="GO" id="GO:0005886">
    <property type="term" value="C:plasma membrane"/>
    <property type="evidence" value="ECO:0007669"/>
    <property type="project" value="UniProtKB-SubCell"/>
</dbReference>
<evidence type="ECO:0000313" key="10">
    <source>
        <dbReference type="EMBL" id="HJF95293.1"/>
    </source>
</evidence>
<feature type="domain" description="MacB-like periplasmic core" evidence="9">
    <location>
        <begin position="577"/>
        <end position="693"/>
    </location>
</feature>
<dbReference type="InterPro" id="IPR025857">
    <property type="entry name" value="MacB_PCD"/>
</dbReference>
<feature type="transmembrane region" description="Helical" evidence="7">
    <location>
        <begin position="430"/>
        <end position="449"/>
    </location>
</feature>
<organism evidence="10 11">
    <name type="scientific">Lachnoclostridium phocaeense</name>
    <dbReference type="NCBI Taxonomy" id="1871021"/>
    <lineage>
        <taxon>Bacteria</taxon>
        <taxon>Bacillati</taxon>
        <taxon>Bacillota</taxon>
        <taxon>Clostridia</taxon>
        <taxon>Lachnospirales</taxon>
        <taxon>Lachnospiraceae</taxon>
    </lineage>
</organism>
<feature type="transmembrane region" description="Helical" evidence="7">
    <location>
        <begin position="358"/>
        <end position="378"/>
    </location>
</feature>
<keyword evidence="2" id="KW-1003">Cell membrane</keyword>
<name>A0A921I2U6_9FIRM</name>
<dbReference type="Proteomes" id="UP000769156">
    <property type="component" value="Unassembled WGS sequence"/>
</dbReference>
<evidence type="ECO:0000259" key="8">
    <source>
        <dbReference type="Pfam" id="PF02687"/>
    </source>
</evidence>
<sequence>MREVFKPIKTLNSRLFKKNKGRNIVAVLAILMTTLMFTTLFTLAQSMSRNMIEMTFRQTGYDAQASFRSITDEEVALIDAHPDVEETGESIVLGVAENSDLAGHQTEIRWADETYASHSFAWPSAGRMPEGADELAVDTTVLDYLGIPHKLGQQVTLEWRPDLTSQETVSSTFTLCGFWEGNESSYASMAWVSRSFADQMTGGVDGPVSEGQILGTHMAQVNLYSDRNIEETMDGILADTDLTGLEYGVNLAYSPEMNASAFSESLPMYLGMILVFVAGYLIIYNIFQISVTADVQFYGKLKTLGMTKKQLKKLIYGQADRLCLIGIPLGLILGWGLGFLLVPVLLGMMEGESVVSASPVIFVGSALFAWITVLISCLRPARLAGKVSPIEALRASDAPDRTKKTTKRRGSASLGGMAWANLGRNKKRTALVICSLSLGLVLLSCFYAKNASFDMEKYLSGLTIADFELSDASSEDYTGNYDPQGTTLGQDLVRQVEKADGVEDTGHAYSHQFVWQMDDPTAAGLASYYNEEVLADWESYDEQGAEDARNSLAEKKATVSLFGLDGIPLAAMTEEDNVLAGTFDPEAFATGDYVLAVTSAAISREEAESLDVLPASPVGDTVELDGKSYQVMAVVLPGTSIVDGAMEAGEDAGLDLQYVIPSDTFRELYPDNTLRKLYVNVEDGQVDAMQEMLDTYTASVDRTLPVTSRQSMAQQYQEETRSSAVMGNAISMIIALVGVLNFANSMITAIVSRRREFAMIQSVGMTKRQLCRMLVYEGLCYAGLTLLVSWTVSALAVGIGVRAVTAADDFATFHFTLLPLGICTPLILALAVVIPYLCFQNLEKHSVVERLRME</sequence>
<protein>
    <submittedName>
        <fullName evidence="10">FtsX-like permease family protein</fullName>
    </submittedName>
</protein>
<dbReference type="InterPro" id="IPR050250">
    <property type="entry name" value="Macrolide_Exporter_MacB"/>
</dbReference>
<accession>A0A921I2U6</accession>
<proteinExistence type="inferred from homology"/>